<name>A0AAV5MFV0_9ROSI</name>
<sequence length="61" mass="6887">MRTYRRKIAEEEKKWRRNARSVVGGGGGSIYRLFSNIFHVAKIFALQSATCSMLVKGLPSI</sequence>
<accession>A0AAV5MFV0</accession>
<proteinExistence type="predicted"/>
<organism evidence="1 2">
    <name type="scientific">Rubroshorea leprosula</name>
    <dbReference type="NCBI Taxonomy" id="152421"/>
    <lineage>
        <taxon>Eukaryota</taxon>
        <taxon>Viridiplantae</taxon>
        <taxon>Streptophyta</taxon>
        <taxon>Embryophyta</taxon>
        <taxon>Tracheophyta</taxon>
        <taxon>Spermatophyta</taxon>
        <taxon>Magnoliopsida</taxon>
        <taxon>eudicotyledons</taxon>
        <taxon>Gunneridae</taxon>
        <taxon>Pentapetalae</taxon>
        <taxon>rosids</taxon>
        <taxon>malvids</taxon>
        <taxon>Malvales</taxon>
        <taxon>Dipterocarpaceae</taxon>
        <taxon>Rubroshorea</taxon>
    </lineage>
</organism>
<gene>
    <name evidence="1" type="ORF">SLEP1_g54587</name>
</gene>
<comment type="caution">
    <text evidence="1">The sequence shown here is derived from an EMBL/GenBank/DDBJ whole genome shotgun (WGS) entry which is preliminary data.</text>
</comment>
<protein>
    <submittedName>
        <fullName evidence="1">Uncharacterized protein</fullName>
    </submittedName>
</protein>
<dbReference type="EMBL" id="BPVZ01000234">
    <property type="protein sequence ID" value="GKV47718.1"/>
    <property type="molecule type" value="Genomic_DNA"/>
</dbReference>
<dbReference type="Proteomes" id="UP001054252">
    <property type="component" value="Unassembled WGS sequence"/>
</dbReference>
<evidence type="ECO:0000313" key="2">
    <source>
        <dbReference type="Proteomes" id="UP001054252"/>
    </source>
</evidence>
<evidence type="ECO:0000313" key="1">
    <source>
        <dbReference type="EMBL" id="GKV47718.1"/>
    </source>
</evidence>
<reference evidence="1 2" key="1">
    <citation type="journal article" date="2021" name="Commun. Biol.">
        <title>The genome of Shorea leprosula (Dipterocarpaceae) highlights the ecological relevance of drought in aseasonal tropical rainforests.</title>
        <authorList>
            <person name="Ng K.K.S."/>
            <person name="Kobayashi M.J."/>
            <person name="Fawcett J.A."/>
            <person name="Hatakeyama M."/>
            <person name="Paape T."/>
            <person name="Ng C.H."/>
            <person name="Ang C.C."/>
            <person name="Tnah L.H."/>
            <person name="Lee C.T."/>
            <person name="Nishiyama T."/>
            <person name="Sese J."/>
            <person name="O'Brien M.J."/>
            <person name="Copetti D."/>
            <person name="Mohd Noor M.I."/>
            <person name="Ong R.C."/>
            <person name="Putra M."/>
            <person name="Sireger I.Z."/>
            <person name="Indrioko S."/>
            <person name="Kosugi Y."/>
            <person name="Izuno A."/>
            <person name="Isagi Y."/>
            <person name="Lee S.L."/>
            <person name="Shimizu K.K."/>
        </authorList>
    </citation>
    <scope>NUCLEOTIDE SEQUENCE [LARGE SCALE GENOMIC DNA]</scope>
    <source>
        <strain evidence="1">214</strain>
    </source>
</reference>
<keyword evidence="2" id="KW-1185">Reference proteome</keyword>
<dbReference type="AlphaFoldDB" id="A0AAV5MFV0"/>